<comment type="caution">
    <text evidence="1">The sequence shown here is derived from an EMBL/GenBank/DDBJ whole genome shotgun (WGS) entry which is preliminary data.</text>
</comment>
<dbReference type="OrthoDB" id="1912023at2759"/>
<reference evidence="1 2" key="1">
    <citation type="journal article" date="2020" name="IScience">
        <title>Genome Sequencing of the Endangered Kingdonia uniflora (Circaeasteraceae, Ranunculales) Reveals Potential Mechanisms of Evolutionary Specialization.</title>
        <authorList>
            <person name="Sun Y."/>
            <person name="Deng T."/>
            <person name="Zhang A."/>
            <person name="Moore M.J."/>
            <person name="Landis J.B."/>
            <person name="Lin N."/>
            <person name="Zhang H."/>
            <person name="Zhang X."/>
            <person name="Huang J."/>
            <person name="Zhang X."/>
            <person name="Sun H."/>
            <person name="Wang H."/>
        </authorList>
    </citation>
    <scope>NUCLEOTIDE SEQUENCE [LARGE SCALE GENOMIC DNA]</scope>
    <source>
        <strain evidence="1">TB1705</strain>
        <tissue evidence="1">Leaf</tissue>
    </source>
</reference>
<evidence type="ECO:0000313" key="1">
    <source>
        <dbReference type="EMBL" id="KAF6167402.1"/>
    </source>
</evidence>
<accession>A0A7J7NKC3</accession>
<name>A0A7J7NKC3_9MAGN</name>
<dbReference type="Proteomes" id="UP000541444">
    <property type="component" value="Unassembled WGS sequence"/>
</dbReference>
<organism evidence="1 2">
    <name type="scientific">Kingdonia uniflora</name>
    <dbReference type="NCBI Taxonomy" id="39325"/>
    <lineage>
        <taxon>Eukaryota</taxon>
        <taxon>Viridiplantae</taxon>
        <taxon>Streptophyta</taxon>
        <taxon>Embryophyta</taxon>
        <taxon>Tracheophyta</taxon>
        <taxon>Spermatophyta</taxon>
        <taxon>Magnoliopsida</taxon>
        <taxon>Ranunculales</taxon>
        <taxon>Circaeasteraceae</taxon>
        <taxon>Kingdonia</taxon>
    </lineage>
</organism>
<dbReference type="EMBL" id="JACGCM010000749">
    <property type="protein sequence ID" value="KAF6167402.1"/>
    <property type="molecule type" value="Genomic_DNA"/>
</dbReference>
<protein>
    <submittedName>
        <fullName evidence="1">Uncharacterized protein</fullName>
    </submittedName>
</protein>
<gene>
    <name evidence="1" type="ORF">GIB67_004520</name>
</gene>
<proteinExistence type="predicted"/>
<sequence>MAHLKARSNYPTLLNRFIGNFSCITSRKHTYNLKYCGENGKKEKSIWERKRWVALLPCNSTERIVGIVEESKESEVTEAEGLFGNLVTEFGWRVRRLVEEEDEMRNVAQVQAEAFHIPVVFFNNLFLEFFKAEVLAALLYKIRNSPPNRSFGAPKTSGSCGYHSLEDKDVLIILKEQKRPLCIWNSSVEQIQEAESSNRVAQSL</sequence>
<dbReference type="AlphaFoldDB" id="A0A7J7NKC3"/>
<evidence type="ECO:0000313" key="2">
    <source>
        <dbReference type="Proteomes" id="UP000541444"/>
    </source>
</evidence>
<keyword evidence="2" id="KW-1185">Reference proteome</keyword>